<feature type="domain" description="MaoC-like" evidence="1">
    <location>
        <begin position="18"/>
        <end position="121"/>
    </location>
</feature>
<evidence type="ECO:0000313" key="2">
    <source>
        <dbReference type="EMBL" id="SVA74402.1"/>
    </source>
</evidence>
<proteinExistence type="predicted"/>
<accession>A0A381YCU0</accession>
<reference evidence="2" key="1">
    <citation type="submission" date="2018-05" db="EMBL/GenBank/DDBJ databases">
        <authorList>
            <person name="Lanie J.A."/>
            <person name="Ng W.-L."/>
            <person name="Kazmierczak K.M."/>
            <person name="Andrzejewski T.M."/>
            <person name="Davidsen T.M."/>
            <person name="Wayne K.J."/>
            <person name="Tettelin H."/>
            <person name="Glass J.I."/>
            <person name="Rusch D."/>
            <person name="Podicherti R."/>
            <person name="Tsui H.-C.T."/>
            <person name="Winkler M.E."/>
        </authorList>
    </citation>
    <scope>NUCLEOTIDE SEQUENCE</scope>
</reference>
<organism evidence="2">
    <name type="scientific">marine metagenome</name>
    <dbReference type="NCBI Taxonomy" id="408172"/>
    <lineage>
        <taxon>unclassified sequences</taxon>
        <taxon>metagenomes</taxon>
        <taxon>ecological metagenomes</taxon>
    </lineage>
</organism>
<name>A0A381YCU0_9ZZZZ</name>
<dbReference type="CDD" id="cd03450">
    <property type="entry name" value="NodN"/>
    <property type="match status" value="1"/>
</dbReference>
<evidence type="ECO:0000259" key="1">
    <source>
        <dbReference type="Pfam" id="PF01575"/>
    </source>
</evidence>
<dbReference type="Pfam" id="PF01575">
    <property type="entry name" value="MaoC_dehydratas"/>
    <property type="match status" value="1"/>
</dbReference>
<dbReference type="InterPro" id="IPR039375">
    <property type="entry name" value="NodN-like"/>
</dbReference>
<dbReference type="InterPro" id="IPR029069">
    <property type="entry name" value="HotDog_dom_sf"/>
</dbReference>
<dbReference type="PANTHER" id="PTHR42993">
    <property type="entry name" value="MAOC-LIKE DEHYDRATASE DOMAIN-CONTAINING PROTEIN"/>
    <property type="match status" value="1"/>
</dbReference>
<dbReference type="Gene3D" id="3.10.129.10">
    <property type="entry name" value="Hotdog Thioesterase"/>
    <property type="match status" value="1"/>
</dbReference>
<gene>
    <name evidence="2" type="ORF">METZ01_LOCUS127256</name>
</gene>
<dbReference type="AlphaFoldDB" id="A0A381YCU0"/>
<dbReference type="SUPFAM" id="SSF54637">
    <property type="entry name" value="Thioesterase/thiol ester dehydrase-isomerase"/>
    <property type="match status" value="1"/>
</dbReference>
<protein>
    <recommendedName>
        <fullName evidence="1">MaoC-like domain-containing protein</fullName>
    </recommendedName>
</protein>
<dbReference type="EMBL" id="UINC01017838">
    <property type="protein sequence ID" value="SVA74402.1"/>
    <property type="molecule type" value="Genomic_DNA"/>
</dbReference>
<dbReference type="PANTHER" id="PTHR42993:SF1">
    <property type="entry name" value="MAOC-LIKE DEHYDRATASE DOMAIN-CONTAINING PROTEIN"/>
    <property type="match status" value="1"/>
</dbReference>
<dbReference type="InterPro" id="IPR002539">
    <property type="entry name" value="MaoC-like_dom"/>
</dbReference>
<sequence length="153" mass="17080">MSHVISSFEDLKALEGLEVGVSDWFQITQEQINQFADVTLDHQWIHVDVERSQKEMPGGTTIAHGYLTLSMIPAMTAGFLEFTNLKMGINYGLNKVRFTSMVTVDSRIRARSVVQAVRQRSGAAQLVGLTTVDIENETKPACVVETVSFFHFD</sequence>